<evidence type="ECO:0000313" key="1">
    <source>
        <dbReference type="EMBL" id="RGS41191.1"/>
    </source>
</evidence>
<dbReference type="AlphaFoldDB" id="A0A3R5WR88"/>
<dbReference type="Proteomes" id="UP000283295">
    <property type="component" value="Unassembled WGS sequence"/>
</dbReference>
<protein>
    <submittedName>
        <fullName evidence="1">Uncharacterized protein</fullName>
    </submittedName>
</protein>
<dbReference type="EMBL" id="QRVK01000021">
    <property type="protein sequence ID" value="RGS41191.1"/>
    <property type="molecule type" value="Genomic_DNA"/>
</dbReference>
<name>A0A3R5WR88_9FIRM</name>
<comment type="caution">
    <text evidence="1">The sequence shown here is derived from an EMBL/GenBank/DDBJ whole genome shotgun (WGS) entry which is preliminary data.</text>
</comment>
<organism evidence="1 2">
    <name type="scientific">Coprococcus eutactus</name>
    <dbReference type="NCBI Taxonomy" id="33043"/>
    <lineage>
        <taxon>Bacteria</taxon>
        <taxon>Bacillati</taxon>
        <taxon>Bacillota</taxon>
        <taxon>Clostridia</taxon>
        <taxon>Lachnospirales</taxon>
        <taxon>Lachnospiraceae</taxon>
        <taxon>Coprococcus</taxon>
    </lineage>
</organism>
<proteinExistence type="predicted"/>
<reference evidence="1 2" key="1">
    <citation type="submission" date="2018-08" db="EMBL/GenBank/DDBJ databases">
        <title>A genome reference for cultivated species of the human gut microbiota.</title>
        <authorList>
            <person name="Zou Y."/>
            <person name="Xue W."/>
            <person name="Luo G."/>
        </authorList>
    </citation>
    <scope>NUCLEOTIDE SEQUENCE [LARGE SCALE GENOMIC DNA]</scope>
    <source>
        <strain evidence="1 2">AF22-21</strain>
    </source>
</reference>
<accession>A0A3R5WR88</accession>
<gene>
    <name evidence="1" type="ORF">DWX94_08855</name>
</gene>
<dbReference type="OrthoDB" id="1817816at2"/>
<sequence length="284" mass="29226">MATFTNQATLSYNGGSTNSNIITGEIVDVLTASKTAVVDTYRTPDKITYVVSLVNTGTLALTNLTLTDNLGAYTVGANTIYPLNYIAGSVRYYTNGTLSTAPAVTAGPPLAITGISVPAGGNATIIYEASTNDFTPRGNEDSVINTVTITGGGLADPITATETVSPVASPDLMITKSVSPSIVPANGQLTYTFVIENYGNTEAAVGDNVTITDTFNPVLRNISVTYNGNAWTETTNYTYNETTGAFATVAGQITVPAATFTQNAATGVITTTPGTAVVTVTGNI</sequence>
<evidence type="ECO:0000313" key="2">
    <source>
        <dbReference type="Proteomes" id="UP000283295"/>
    </source>
</evidence>